<evidence type="ECO:0000259" key="1">
    <source>
        <dbReference type="Pfam" id="PF00266"/>
    </source>
</evidence>
<dbReference type="PANTHER" id="PTHR14237:SF80">
    <property type="entry name" value="MOLYBDENUM COFACTOR SULFURASE"/>
    <property type="match status" value="1"/>
</dbReference>
<dbReference type="InterPro" id="IPR015421">
    <property type="entry name" value="PyrdxlP-dep_Trfase_major"/>
</dbReference>
<dbReference type="InterPro" id="IPR015422">
    <property type="entry name" value="PyrdxlP-dep_Trfase_small"/>
</dbReference>
<dbReference type="SUPFAM" id="SSF53383">
    <property type="entry name" value="PLP-dependent transferases"/>
    <property type="match status" value="1"/>
</dbReference>
<name>A0A5C3QL56_9AGAR</name>
<dbReference type="Gene3D" id="3.90.1150.10">
    <property type="entry name" value="Aspartate Aminotransferase, domain 1"/>
    <property type="match status" value="1"/>
</dbReference>
<dbReference type="PANTHER" id="PTHR14237">
    <property type="entry name" value="MOLYBDOPTERIN COFACTOR SULFURASE MOSC"/>
    <property type="match status" value="1"/>
</dbReference>
<protein>
    <submittedName>
        <fullName evidence="2">Pyridoxal phosphate-dependent transferase</fullName>
    </submittedName>
</protein>
<evidence type="ECO:0000313" key="2">
    <source>
        <dbReference type="EMBL" id="TFL01201.1"/>
    </source>
</evidence>
<reference evidence="2 3" key="1">
    <citation type="journal article" date="2019" name="Nat. Ecol. Evol.">
        <title>Megaphylogeny resolves global patterns of mushroom evolution.</title>
        <authorList>
            <person name="Varga T."/>
            <person name="Krizsan K."/>
            <person name="Foldi C."/>
            <person name="Dima B."/>
            <person name="Sanchez-Garcia M."/>
            <person name="Sanchez-Ramirez S."/>
            <person name="Szollosi G.J."/>
            <person name="Szarkandi J.G."/>
            <person name="Papp V."/>
            <person name="Albert L."/>
            <person name="Andreopoulos W."/>
            <person name="Angelini C."/>
            <person name="Antonin V."/>
            <person name="Barry K.W."/>
            <person name="Bougher N.L."/>
            <person name="Buchanan P."/>
            <person name="Buyck B."/>
            <person name="Bense V."/>
            <person name="Catcheside P."/>
            <person name="Chovatia M."/>
            <person name="Cooper J."/>
            <person name="Damon W."/>
            <person name="Desjardin D."/>
            <person name="Finy P."/>
            <person name="Geml J."/>
            <person name="Haridas S."/>
            <person name="Hughes K."/>
            <person name="Justo A."/>
            <person name="Karasinski D."/>
            <person name="Kautmanova I."/>
            <person name="Kiss B."/>
            <person name="Kocsube S."/>
            <person name="Kotiranta H."/>
            <person name="LaButti K.M."/>
            <person name="Lechner B.E."/>
            <person name="Liimatainen K."/>
            <person name="Lipzen A."/>
            <person name="Lukacs Z."/>
            <person name="Mihaltcheva S."/>
            <person name="Morgado L.N."/>
            <person name="Niskanen T."/>
            <person name="Noordeloos M.E."/>
            <person name="Ohm R.A."/>
            <person name="Ortiz-Santana B."/>
            <person name="Ovrebo C."/>
            <person name="Racz N."/>
            <person name="Riley R."/>
            <person name="Savchenko A."/>
            <person name="Shiryaev A."/>
            <person name="Soop K."/>
            <person name="Spirin V."/>
            <person name="Szebenyi C."/>
            <person name="Tomsovsky M."/>
            <person name="Tulloss R.E."/>
            <person name="Uehling J."/>
            <person name="Grigoriev I.V."/>
            <person name="Vagvolgyi C."/>
            <person name="Papp T."/>
            <person name="Martin F.M."/>
            <person name="Miettinen O."/>
            <person name="Hibbett D.S."/>
            <person name="Nagy L.G."/>
        </authorList>
    </citation>
    <scope>NUCLEOTIDE SEQUENCE [LARGE SCALE GENOMIC DNA]</scope>
    <source>
        <strain evidence="2 3">CBS 309.79</strain>
    </source>
</reference>
<dbReference type="EMBL" id="ML178825">
    <property type="protein sequence ID" value="TFL01201.1"/>
    <property type="molecule type" value="Genomic_DNA"/>
</dbReference>
<dbReference type="GO" id="GO:0043545">
    <property type="term" value="P:molybdopterin cofactor metabolic process"/>
    <property type="evidence" value="ECO:0007669"/>
    <property type="project" value="TreeGrafter"/>
</dbReference>
<dbReference type="InterPro" id="IPR000192">
    <property type="entry name" value="Aminotrans_V_dom"/>
</dbReference>
<gene>
    <name evidence="2" type="ORF">BDV98DRAFT_529903</name>
</gene>
<dbReference type="Proteomes" id="UP000305067">
    <property type="component" value="Unassembled WGS sequence"/>
</dbReference>
<dbReference type="Gene3D" id="3.40.640.10">
    <property type="entry name" value="Type I PLP-dependent aspartate aminotransferase-like (Major domain)"/>
    <property type="match status" value="1"/>
</dbReference>
<dbReference type="OrthoDB" id="10264306at2759"/>
<keyword evidence="2" id="KW-0808">Transferase</keyword>
<feature type="domain" description="Aminotransferase class V" evidence="1">
    <location>
        <begin position="4"/>
        <end position="414"/>
    </location>
</feature>
<dbReference type="GO" id="GO:0008265">
    <property type="term" value="F:molybdenum cofactor sulfurtransferase activity"/>
    <property type="evidence" value="ECO:0007669"/>
    <property type="project" value="TreeGrafter"/>
</dbReference>
<evidence type="ECO:0000313" key="3">
    <source>
        <dbReference type="Proteomes" id="UP000305067"/>
    </source>
</evidence>
<dbReference type="Pfam" id="PF00266">
    <property type="entry name" value="Aminotran_5"/>
    <property type="match status" value="1"/>
</dbReference>
<sequence length="482" mass="53679">MGAALYPERLIRVHTELLARSLMGNTHSINNSSQLSSNMVEQARKAVLEFFDAPPGYVVVFTSNASAALKLVGESFPFTSSSSYVLSADSHNSVHGIRQYAADKGSRVAYIPATQEGGFYLCKAKRLIHRNRPLFRNRHPSLFALTAQSNISAWKSPLSLLTYATQFGYHTLLDAAALVPTTSFSLTDHPVDAMAVSFYKMFGYPTGVGALVAKKSFLEKLERPWFAGGNVEVVQVPGMVVTRASRVEERFEDGTVNYLVLPAITEGLRLLSSYIPYLPIRLSALLHALVENLQKITYPNGAPVLQLLSHLPQRRVRVVGEEADTGFMISFLYLLPSGDPISLRFIDFLAQQHKISLRTGCMCNPGGAAALLSLQHSMAQLYPTVRLHDFERVVGRELGVVRVSLGLASSYEDVWEIVRFSRRLVNREWREWWWKKWLDEEITVGGDGVTLKAPATSAESGRKEEGGLLRKWASMWTVRTRT</sequence>
<dbReference type="InterPro" id="IPR015424">
    <property type="entry name" value="PyrdxlP-dep_Trfase"/>
</dbReference>
<organism evidence="2 3">
    <name type="scientific">Pterulicium gracile</name>
    <dbReference type="NCBI Taxonomy" id="1884261"/>
    <lineage>
        <taxon>Eukaryota</taxon>
        <taxon>Fungi</taxon>
        <taxon>Dikarya</taxon>
        <taxon>Basidiomycota</taxon>
        <taxon>Agaricomycotina</taxon>
        <taxon>Agaricomycetes</taxon>
        <taxon>Agaricomycetidae</taxon>
        <taxon>Agaricales</taxon>
        <taxon>Pleurotineae</taxon>
        <taxon>Pterulaceae</taxon>
        <taxon>Pterulicium</taxon>
    </lineage>
</organism>
<accession>A0A5C3QL56</accession>
<proteinExistence type="predicted"/>
<keyword evidence="3" id="KW-1185">Reference proteome</keyword>
<dbReference type="AlphaFoldDB" id="A0A5C3QL56"/>
<dbReference type="STRING" id="1884261.A0A5C3QL56"/>